<organism evidence="1 2">
    <name type="scientific">Pelobates cultripes</name>
    <name type="common">Western spadefoot toad</name>
    <dbReference type="NCBI Taxonomy" id="61616"/>
    <lineage>
        <taxon>Eukaryota</taxon>
        <taxon>Metazoa</taxon>
        <taxon>Chordata</taxon>
        <taxon>Craniata</taxon>
        <taxon>Vertebrata</taxon>
        <taxon>Euteleostomi</taxon>
        <taxon>Amphibia</taxon>
        <taxon>Batrachia</taxon>
        <taxon>Anura</taxon>
        <taxon>Pelobatoidea</taxon>
        <taxon>Pelobatidae</taxon>
        <taxon>Pelobates</taxon>
    </lineage>
</organism>
<proteinExistence type="predicted"/>
<dbReference type="Proteomes" id="UP001295444">
    <property type="component" value="Chromosome 02"/>
</dbReference>
<dbReference type="AlphaFoldDB" id="A0AAD1RB67"/>
<dbReference type="EMBL" id="OW240913">
    <property type="protein sequence ID" value="CAH2247225.1"/>
    <property type="molecule type" value="Genomic_DNA"/>
</dbReference>
<keyword evidence="2" id="KW-1185">Reference proteome</keyword>
<feature type="non-terminal residue" evidence="1">
    <location>
        <position position="246"/>
    </location>
</feature>
<accession>A0AAD1RB67</accession>
<evidence type="ECO:0000313" key="2">
    <source>
        <dbReference type="Proteomes" id="UP001295444"/>
    </source>
</evidence>
<reference evidence="1" key="1">
    <citation type="submission" date="2022-03" db="EMBL/GenBank/DDBJ databases">
        <authorList>
            <person name="Alioto T."/>
            <person name="Alioto T."/>
            <person name="Gomez Garrido J."/>
        </authorList>
    </citation>
    <scope>NUCLEOTIDE SEQUENCE</scope>
</reference>
<sequence length="246" mass="28201">MNHITSRGEIGILTILAYPILKVYQAILNLATRLIFLGRALEQDVGGGEERLSRKATLPVAAESRNRYPGRNRQQISSKTLTSAQVSVLKRGFGFVPTYSGDKLETDIEMERFFRIIRLKGFFHLQGFQMDQDQQRVEAESTKYDCTRCRPKSRFLPPLTNASIKTFVKSCQMDIDRIQWKKKYKSNLSKSELLTLRVLKEDLSLSIRPADKGGALVVMDTQKYLVEMDQQLTNVHHYRILDDDPA</sequence>
<gene>
    <name evidence="1" type="ORF">PECUL_23A057711</name>
</gene>
<name>A0AAD1RB67_PELCU</name>
<evidence type="ECO:0000313" key="1">
    <source>
        <dbReference type="EMBL" id="CAH2247225.1"/>
    </source>
</evidence>
<protein>
    <submittedName>
        <fullName evidence="1">Uncharacterized protein</fullName>
    </submittedName>
</protein>